<comment type="similarity">
    <text evidence="3 4">Belongs to the RlpA family.</text>
</comment>
<evidence type="ECO:0000256" key="1">
    <source>
        <dbReference type="ARBA" id="ARBA00023239"/>
    </source>
</evidence>
<dbReference type="Proteomes" id="UP001596104">
    <property type="component" value="Unassembled WGS sequence"/>
</dbReference>
<dbReference type="InterPro" id="IPR009009">
    <property type="entry name" value="RlpA-like_DPBB"/>
</dbReference>
<evidence type="ECO:0000256" key="3">
    <source>
        <dbReference type="HAMAP-Rule" id="MF_02071"/>
    </source>
</evidence>
<evidence type="ECO:0000313" key="8">
    <source>
        <dbReference type="Proteomes" id="UP001596104"/>
    </source>
</evidence>
<evidence type="ECO:0000313" key="7">
    <source>
        <dbReference type="EMBL" id="MFC5394626.1"/>
    </source>
</evidence>
<feature type="compositionally biased region" description="Polar residues" evidence="5">
    <location>
        <begin position="370"/>
        <end position="383"/>
    </location>
</feature>
<dbReference type="EMBL" id="JBHSLV010000032">
    <property type="protein sequence ID" value="MFC5394626.1"/>
    <property type="molecule type" value="Genomic_DNA"/>
</dbReference>
<keyword evidence="2 3" id="KW-0961">Cell wall biogenesis/degradation</keyword>
<dbReference type="InterPro" id="IPR036908">
    <property type="entry name" value="RlpA-like_sf"/>
</dbReference>
<dbReference type="RefSeq" id="WP_377010055.1">
    <property type="nucleotide sequence ID" value="NZ_JBHSLV010000032.1"/>
</dbReference>
<evidence type="ECO:0000259" key="6">
    <source>
        <dbReference type="Pfam" id="PF03330"/>
    </source>
</evidence>
<accession>A0ABW0HBR4</accession>
<dbReference type="Gene3D" id="2.40.40.10">
    <property type="entry name" value="RlpA-like domain"/>
    <property type="match status" value="1"/>
</dbReference>
<keyword evidence="1 3" id="KW-0456">Lyase</keyword>
<feature type="region of interest" description="Disordered" evidence="5">
    <location>
        <begin position="213"/>
        <end position="270"/>
    </location>
</feature>
<keyword evidence="8" id="KW-1185">Reference proteome</keyword>
<evidence type="ECO:0000256" key="5">
    <source>
        <dbReference type="SAM" id="MobiDB-lite"/>
    </source>
</evidence>
<evidence type="ECO:0000256" key="2">
    <source>
        <dbReference type="ARBA" id="ARBA00023316"/>
    </source>
</evidence>
<dbReference type="HAMAP" id="MF_02071">
    <property type="entry name" value="RlpA"/>
    <property type="match status" value="1"/>
</dbReference>
<name>A0ABW0HBR4_9HYPH</name>
<dbReference type="CDD" id="cd22268">
    <property type="entry name" value="DPBB_RlpA-like"/>
    <property type="match status" value="1"/>
</dbReference>
<organism evidence="7 8">
    <name type="scientific">Bosea vestrisii</name>
    <dbReference type="NCBI Taxonomy" id="151416"/>
    <lineage>
        <taxon>Bacteria</taxon>
        <taxon>Pseudomonadati</taxon>
        <taxon>Pseudomonadota</taxon>
        <taxon>Alphaproteobacteria</taxon>
        <taxon>Hyphomicrobiales</taxon>
        <taxon>Boseaceae</taxon>
        <taxon>Bosea</taxon>
    </lineage>
</organism>
<comment type="function">
    <text evidence="3">Lytic transglycosylase with a strong preference for naked glycan strands that lack stem peptides.</text>
</comment>
<dbReference type="PANTHER" id="PTHR34183">
    <property type="entry name" value="ENDOLYTIC PEPTIDOGLYCAN TRANSGLYCOSYLASE RLPA"/>
    <property type="match status" value="1"/>
</dbReference>
<evidence type="ECO:0000256" key="4">
    <source>
        <dbReference type="RuleBase" id="RU003495"/>
    </source>
</evidence>
<dbReference type="InterPro" id="IPR012997">
    <property type="entry name" value="RplA"/>
</dbReference>
<dbReference type="InterPro" id="IPR034718">
    <property type="entry name" value="RlpA"/>
</dbReference>
<feature type="domain" description="RlpA-like protein double-psi beta-barrel" evidence="6">
    <location>
        <begin position="100"/>
        <end position="189"/>
    </location>
</feature>
<dbReference type="Pfam" id="PF03330">
    <property type="entry name" value="DPBB_1"/>
    <property type="match status" value="1"/>
</dbReference>
<sequence>MAESGDAPRSSSSSLSTATRLGCVVLAGLFVANCANNQVARRGKSKEIGAFPSSKYGPASARVVEDGQPVPKGGGRELIGNSYTVAGKRYTPYQKPVGYTAVGTASWYGEAFHGRRTANGEVYDRFGISAAHPTMPLPAYARVTNMANSRSMIVRVNDRGPFHSGRIMDVSQKAADALAFRHLGTARIKVEYLGQASLAGSDDQMLLASLRTDGSPASIPGQSSRTMIASASSQVDLGRSAGPDLDDEAARPAPAPTPVRTEPAPAPAPAPVEAQPVVQAYAPEQPRTIAVQAPIVASVATSAPAAGVPVSGVRLPPSRPFDLGAAAHAGKPVPGLRPNVVTTPMPVARTASQPAATEKAPALRLAKGQPPSTGAKQQSVARN</sequence>
<proteinExistence type="inferred from homology"/>
<gene>
    <name evidence="3" type="primary">rlpA</name>
    <name evidence="7" type="ORF">ACFPPC_18475</name>
</gene>
<dbReference type="NCBIfam" id="TIGR00413">
    <property type="entry name" value="rlpA"/>
    <property type="match status" value="1"/>
</dbReference>
<dbReference type="EC" id="4.2.2.-" evidence="3"/>
<dbReference type="SUPFAM" id="SSF50685">
    <property type="entry name" value="Barwin-like endoglucanases"/>
    <property type="match status" value="1"/>
</dbReference>
<dbReference type="PANTHER" id="PTHR34183:SF1">
    <property type="entry name" value="ENDOLYTIC PEPTIDOGLYCAN TRANSGLYCOSYLASE RLPA"/>
    <property type="match status" value="1"/>
</dbReference>
<comment type="caution">
    <text evidence="7">The sequence shown here is derived from an EMBL/GenBank/DDBJ whole genome shotgun (WGS) entry which is preliminary data.</text>
</comment>
<protein>
    <recommendedName>
        <fullName evidence="3">Endolytic peptidoglycan transglycosylase RlpA</fullName>
        <ecNumber evidence="3">4.2.2.-</ecNumber>
    </recommendedName>
</protein>
<feature type="compositionally biased region" description="Polar residues" evidence="5">
    <location>
        <begin position="220"/>
        <end position="235"/>
    </location>
</feature>
<feature type="region of interest" description="Disordered" evidence="5">
    <location>
        <begin position="349"/>
        <end position="383"/>
    </location>
</feature>
<reference evidence="8" key="1">
    <citation type="journal article" date="2019" name="Int. J. Syst. Evol. Microbiol.">
        <title>The Global Catalogue of Microorganisms (GCM) 10K type strain sequencing project: providing services to taxonomists for standard genome sequencing and annotation.</title>
        <authorList>
            <consortium name="The Broad Institute Genomics Platform"/>
            <consortium name="The Broad Institute Genome Sequencing Center for Infectious Disease"/>
            <person name="Wu L."/>
            <person name="Ma J."/>
        </authorList>
    </citation>
    <scope>NUCLEOTIDE SEQUENCE [LARGE SCALE GENOMIC DNA]</scope>
    <source>
        <strain evidence="8">CGMCC 1.16326</strain>
    </source>
</reference>